<dbReference type="EMBL" id="WJJP01000150">
    <property type="protein sequence ID" value="MBD3323881.1"/>
    <property type="molecule type" value="Genomic_DNA"/>
</dbReference>
<comment type="caution">
    <text evidence="1">The sequence shown here is derived from an EMBL/GenBank/DDBJ whole genome shotgun (WGS) entry which is preliminary data.</text>
</comment>
<proteinExistence type="predicted"/>
<evidence type="ECO:0000313" key="2">
    <source>
        <dbReference type="Proteomes" id="UP000649604"/>
    </source>
</evidence>
<name>A0A9D5Q5G7_9BACT</name>
<dbReference type="Pfam" id="PF03683">
    <property type="entry name" value="UPF0175"/>
    <property type="match status" value="1"/>
</dbReference>
<dbReference type="Proteomes" id="UP000649604">
    <property type="component" value="Unassembled WGS sequence"/>
</dbReference>
<dbReference type="InterPro" id="IPR005368">
    <property type="entry name" value="UPF0175"/>
</dbReference>
<organism evidence="1 2">
    <name type="scientific">candidate division KSB3 bacterium</name>
    <dbReference type="NCBI Taxonomy" id="2044937"/>
    <lineage>
        <taxon>Bacteria</taxon>
        <taxon>candidate division KSB3</taxon>
    </lineage>
</organism>
<protein>
    <submittedName>
        <fullName evidence="1">Prevent-host-death family protein</fullName>
    </submittedName>
</protein>
<gene>
    <name evidence="1" type="ORF">GF339_04810</name>
</gene>
<reference evidence="1" key="1">
    <citation type="submission" date="2019-11" db="EMBL/GenBank/DDBJ databases">
        <title>Microbial mats filling the niche in hypersaline microbial mats.</title>
        <authorList>
            <person name="Wong H.L."/>
            <person name="Macleod F.I."/>
            <person name="White R.A. III"/>
            <person name="Burns B.P."/>
        </authorList>
    </citation>
    <scope>NUCLEOTIDE SEQUENCE</scope>
    <source>
        <strain evidence="1">Rbin_158</strain>
    </source>
</reference>
<evidence type="ECO:0000313" key="1">
    <source>
        <dbReference type="EMBL" id="MBD3323881.1"/>
    </source>
</evidence>
<sequence>MEFLDVFTDLDLHHRPDDLLQDTAHGRYVLITKEGRPAVLAIPFDDRLLEYGLHRAMALHCFEAGILTLSQAAQIATSSLEDFVDLLGEVGIAAVDYPVEDLDQEVEATR</sequence>
<accession>A0A9D5Q5G7</accession>
<dbReference type="AlphaFoldDB" id="A0A9D5Q5G7"/>